<dbReference type="AlphaFoldDB" id="A0A1H2UAR2"/>
<keyword evidence="3" id="KW-1185">Reference proteome</keyword>
<sequence length="106" mass="11998">MEADTNHLHRDVAFIQGLMAGSQGIEQTPQGTILQRIVSVLDELVEENEQIQIRLTELEEYAEAVDEDLNEVELLVYDEDLWDDEGEEVEVVAPEKIVTLDEDDAS</sequence>
<dbReference type="RefSeq" id="WP_091737208.1">
    <property type="nucleotide sequence ID" value="NZ_FNNQ01000004.1"/>
</dbReference>
<dbReference type="NCBIfam" id="NF045650">
    <property type="entry name" value="CD1247_Nterm"/>
    <property type="match status" value="1"/>
</dbReference>
<accession>A0A1H2UAR2</accession>
<dbReference type="EMBL" id="FNNQ01000004">
    <property type="protein sequence ID" value="SDW53150.1"/>
    <property type="molecule type" value="Genomic_DNA"/>
</dbReference>
<protein>
    <submittedName>
        <fullName evidence="2">Uncharacterized protein</fullName>
    </submittedName>
</protein>
<organism evidence="2 3">
    <name type="scientific">Marininema mesophilum</name>
    <dbReference type="NCBI Taxonomy" id="1048340"/>
    <lineage>
        <taxon>Bacteria</taxon>
        <taxon>Bacillati</taxon>
        <taxon>Bacillota</taxon>
        <taxon>Bacilli</taxon>
        <taxon>Bacillales</taxon>
        <taxon>Thermoactinomycetaceae</taxon>
        <taxon>Marininema</taxon>
    </lineage>
</organism>
<dbReference type="STRING" id="1048340.SAMN05444487_10449"/>
<gene>
    <name evidence="2" type="ORF">SAMN05444487_10449</name>
</gene>
<evidence type="ECO:0000313" key="3">
    <source>
        <dbReference type="Proteomes" id="UP000198534"/>
    </source>
</evidence>
<dbReference type="OrthoDB" id="2381377at2"/>
<keyword evidence="1" id="KW-0175">Coiled coil</keyword>
<reference evidence="2 3" key="1">
    <citation type="submission" date="2016-10" db="EMBL/GenBank/DDBJ databases">
        <authorList>
            <person name="de Groot N.N."/>
        </authorList>
    </citation>
    <scope>NUCLEOTIDE SEQUENCE [LARGE SCALE GENOMIC DNA]</scope>
    <source>
        <strain evidence="2 3">DSM 45610</strain>
    </source>
</reference>
<evidence type="ECO:0000313" key="2">
    <source>
        <dbReference type="EMBL" id="SDW53150.1"/>
    </source>
</evidence>
<proteinExistence type="predicted"/>
<feature type="coiled-coil region" evidence="1">
    <location>
        <begin position="34"/>
        <end position="75"/>
    </location>
</feature>
<evidence type="ECO:0000256" key="1">
    <source>
        <dbReference type="SAM" id="Coils"/>
    </source>
</evidence>
<dbReference type="Proteomes" id="UP000198534">
    <property type="component" value="Unassembled WGS sequence"/>
</dbReference>
<dbReference type="InterPro" id="IPR054688">
    <property type="entry name" value="CD1247_N"/>
</dbReference>
<name>A0A1H2UAR2_9BACL</name>